<accession>G7V909</accession>
<dbReference type="OrthoDB" id="9777465at2"/>
<dbReference type="PANTHER" id="PTHR43345">
    <property type="entry name" value="3-ISOPROPYLMALATE DEHYDRATASE SMALL SUBUNIT 2-RELATED-RELATED"/>
    <property type="match status" value="1"/>
</dbReference>
<evidence type="ECO:0000313" key="5">
    <source>
        <dbReference type="EMBL" id="AER67543.1"/>
    </source>
</evidence>
<dbReference type="UniPathway" id="UPA00048">
    <property type="reaction ID" value="UER00071"/>
</dbReference>
<keyword evidence="3" id="KW-0028">Amino-acid biosynthesis</keyword>
<dbReference type="CDD" id="cd01577">
    <property type="entry name" value="IPMI_Swivel"/>
    <property type="match status" value="1"/>
</dbReference>
<dbReference type="Proteomes" id="UP000005868">
    <property type="component" value="Chromosome"/>
</dbReference>
<dbReference type="KEGG" id="tli:Tlie_1833"/>
<feature type="domain" description="Aconitase A/isopropylmalate dehydratase small subunit swivel" evidence="4">
    <location>
        <begin position="47"/>
        <end position="100"/>
    </location>
</feature>
<dbReference type="PANTHER" id="PTHR43345:SF2">
    <property type="entry name" value="3-ISOPROPYLMALATE DEHYDRATASE SMALL SUBUNIT 1"/>
    <property type="match status" value="1"/>
</dbReference>
<dbReference type="InterPro" id="IPR011827">
    <property type="entry name" value="LeuD_type2/HacB/DmdB"/>
</dbReference>
<organism evidence="5 6">
    <name type="scientific">Thermovirga lienii (strain ATCC BAA-1197 / DSM 17291 / Cas60314)</name>
    <dbReference type="NCBI Taxonomy" id="580340"/>
    <lineage>
        <taxon>Bacteria</taxon>
        <taxon>Thermotogati</taxon>
        <taxon>Synergistota</taxon>
        <taxon>Synergistia</taxon>
        <taxon>Synergistales</taxon>
        <taxon>Thermovirgaceae</taxon>
        <taxon>Thermovirga</taxon>
    </lineage>
</organism>
<dbReference type="InterPro" id="IPR050075">
    <property type="entry name" value="LeuD"/>
</dbReference>
<keyword evidence="2 3" id="KW-0456">Lyase</keyword>
<dbReference type="EMBL" id="CP003096">
    <property type="protein sequence ID" value="AER67543.1"/>
    <property type="molecule type" value="Genomic_DNA"/>
</dbReference>
<keyword evidence="3" id="KW-0432">Leucine biosynthesis</keyword>
<dbReference type="GO" id="GO:0009098">
    <property type="term" value="P:L-leucine biosynthetic process"/>
    <property type="evidence" value="ECO:0007669"/>
    <property type="project" value="UniProtKB-UniRule"/>
</dbReference>
<dbReference type="AlphaFoldDB" id="G7V909"/>
<comment type="similarity">
    <text evidence="1 3">Belongs to the LeuD family. LeuD type 2 subfamily.</text>
</comment>
<reference evidence="6" key="1">
    <citation type="submission" date="2011-10" db="EMBL/GenBank/DDBJ databases">
        <title>The complete genome of chromosome of Thermovirga lienii DSM 17291.</title>
        <authorList>
            <consortium name="US DOE Joint Genome Institute (JGI-PGF)"/>
            <person name="Lucas S."/>
            <person name="Copeland A."/>
            <person name="Lapidus A."/>
            <person name="Glavina del Rio T."/>
            <person name="Dalin E."/>
            <person name="Tice H."/>
            <person name="Bruce D."/>
            <person name="Goodwin L."/>
            <person name="Pitluck S."/>
            <person name="Peters L."/>
            <person name="Mikhailova N."/>
            <person name="Saunders E."/>
            <person name="Kyrpides N."/>
            <person name="Mavromatis K."/>
            <person name="Ivanova N."/>
            <person name="Last F.I."/>
            <person name="Brettin T."/>
            <person name="Detter J.C."/>
            <person name="Han C."/>
            <person name="Larimer F."/>
            <person name="Land M."/>
            <person name="Hauser L."/>
            <person name="Markowitz V."/>
            <person name="Cheng J.-F."/>
            <person name="Hugenholtz P."/>
            <person name="Woyke T."/>
            <person name="Wu D."/>
            <person name="Spring S."/>
            <person name="Schroeder M."/>
            <person name="Brambilla E.-M."/>
            <person name="Klenk H.-P."/>
            <person name="Eisen J.A."/>
        </authorList>
    </citation>
    <scope>NUCLEOTIDE SEQUENCE [LARGE SCALE GENOMIC DNA]</scope>
    <source>
        <strain evidence="6">ATCC BAA-1197 / DSM 17291 / Cas60314</strain>
    </source>
</reference>
<evidence type="ECO:0000256" key="2">
    <source>
        <dbReference type="ARBA" id="ARBA00023239"/>
    </source>
</evidence>
<reference evidence="5 6" key="2">
    <citation type="journal article" date="2012" name="Stand. Genomic Sci.">
        <title>Genome sequence of the moderately thermophilic, amino-acid-degrading and sulfur-reducing bacterium Thermovirga lienii type strain (Cas60314(T)).</title>
        <authorList>
            <person name="Goker M."/>
            <person name="Saunders E."/>
            <person name="Lapidus A."/>
            <person name="Nolan M."/>
            <person name="Lucas S."/>
            <person name="Hammon N."/>
            <person name="Deshpande S."/>
            <person name="Cheng J.F."/>
            <person name="Han C."/>
            <person name="Tapia R."/>
            <person name="Goodwin L.A."/>
            <person name="Pitluck S."/>
            <person name="Liolios K."/>
            <person name="Mavromatis K."/>
            <person name="Pagani I."/>
            <person name="Ivanova N."/>
            <person name="Mikhailova N."/>
            <person name="Pati A."/>
            <person name="Chen A."/>
            <person name="Palaniappan K."/>
            <person name="Land M."/>
            <person name="Chang Y.J."/>
            <person name="Jeffries C.D."/>
            <person name="Brambilla E.M."/>
            <person name="Rohde M."/>
            <person name="Spring S."/>
            <person name="Detter J.C."/>
            <person name="Woyke T."/>
            <person name="Bristow J."/>
            <person name="Eisen J.A."/>
            <person name="Markowitz V."/>
            <person name="Hugenholtz P."/>
            <person name="Kyrpides N.C."/>
            <person name="Klenk H.P."/>
        </authorList>
    </citation>
    <scope>NUCLEOTIDE SEQUENCE [LARGE SCALE GENOMIC DNA]</scope>
    <source>
        <strain evidence="6">ATCC BAA-1197 / DSM 17291 / Cas60314</strain>
    </source>
</reference>
<dbReference type="InterPro" id="IPR015928">
    <property type="entry name" value="Aconitase/3IPM_dehydase_swvl"/>
</dbReference>
<evidence type="ECO:0000313" key="6">
    <source>
        <dbReference type="Proteomes" id="UP000005868"/>
    </source>
</evidence>
<dbReference type="Pfam" id="PF00694">
    <property type="entry name" value="Aconitase_C"/>
    <property type="match status" value="1"/>
</dbReference>
<sequence length="169" mass="18919">MLIRGKVVKIGDNIDTDLIIPGRYLQITEIDELKEHVFEDLGEVLREKITPGTILVAGENFGCGSSREQAPRVLKAAGVSAIVAKSFARIFLRNSINIGLPIFVSPEVVENVLERTEVEIDTQKGVINVLHDDKNYYFDPYPEFLEELVGMGGLVNFVKSQVNKHKRRP</sequence>
<comment type="pathway">
    <text evidence="3">Amino-acid biosynthesis; L-leucine biosynthesis; L-leucine from 3-methyl-2-oxobutanoate: step 2/4.</text>
</comment>
<dbReference type="EC" id="4.2.1.33" evidence="3"/>
<dbReference type="Gene3D" id="3.20.19.10">
    <property type="entry name" value="Aconitase, domain 4"/>
    <property type="match status" value="1"/>
</dbReference>
<dbReference type="HAMAP" id="MF_01032">
    <property type="entry name" value="LeuD_type2"/>
    <property type="match status" value="1"/>
</dbReference>
<dbReference type="eggNOG" id="COG0066">
    <property type="taxonomic scope" value="Bacteria"/>
</dbReference>
<name>G7V909_THELD</name>
<evidence type="ECO:0000259" key="4">
    <source>
        <dbReference type="Pfam" id="PF00694"/>
    </source>
</evidence>
<proteinExistence type="inferred from homology"/>
<dbReference type="SUPFAM" id="SSF52016">
    <property type="entry name" value="LeuD/IlvD-like"/>
    <property type="match status" value="1"/>
</dbReference>
<dbReference type="InterPro" id="IPR000573">
    <property type="entry name" value="AconitaseA/IPMdHydase_ssu_swvl"/>
</dbReference>
<evidence type="ECO:0000256" key="1">
    <source>
        <dbReference type="ARBA" id="ARBA00009869"/>
    </source>
</evidence>
<keyword evidence="6" id="KW-1185">Reference proteome</keyword>
<dbReference type="HOGENOM" id="CLU_081378_1_1_0"/>
<comment type="catalytic activity">
    <reaction evidence="3">
        <text>(2R,3S)-3-isopropylmalate = (2S)-2-isopropylmalate</text>
        <dbReference type="Rhea" id="RHEA:32287"/>
        <dbReference type="ChEBI" id="CHEBI:1178"/>
        <dbReference type="ChEBI" id="CHEBI:35121"/>
        <dbReference type="EC" id="4.2.1.33"/>
    </reaction>
</comment>
<dbReference type="STRING" id="580340.Tlie_1833"/>
<gene>
    <name evidence="3" type="primary">leuD</name>
    <name evidence="5" type="ordered locus">Tlie_1833</name>
</gene>
<comment type="function">
    <text evidence="3">Catalyzes the isomerization between 2-isopropylmalate and 3-isopropylmalate, via the formation of 2-isopropylmaleate.</text>
</comment>
<evidence type="ECO:0000256" key="3">
    <source>
        <dbReference type="HAMAP-Rule" id="MF_01032"/>
    </source>
</evidence>
<dbReference type="GO" id="GO:0003861">
    <property type="term" value="F:3-isopropylmalate dehydratase activity"/>
    <property type="evidence" value="ECO:0007669"/>
    <property type="project" value="UniProtKB-UniRule"/>
</dbReference>
<dbReference type="InterPro" id="IPR033940">
    <property type="entry name" value="IPMI_Swivel"/>
</dbReference>
<keyword evidence="3" id="KW-0100">Branched-chain amino acid biosynthesis</keyword>
<comment type="subunit">
    <text evidence="3">Heterodimer of LeuC and LeuD.</text>
</comment>
<dbReference type="NCBIfam" id="TIGR02087">
    <property type="entry name" value="LEUD_arch"/>
    <property type="match status" value="1"/>
</dbReference>
<protein>
    <recommendedName>
        <fullName evidence="3">3-isopropylmalate dehydratase small subunit</fullName>
        <ecNumber evidence="3">4.2.1.33</ecNumber>
    </recommendedName>
    <alternativeName>
        <fullName evidence="3">Alpha-IPM isomerase</fullName>
        <shortName evidence="3">IPMI</shortName>
    </alternativeName>
    <alternativeName>
        <fullName evidence="3">Isopropylmalate isomerase</fullName>
    </alternativeName>
</protein>